<dbReference type="AlphaFoldDB" id="A0A3S5B9S1"/>
<dbReference type="PRINTS" id="PR00689">
    <property type="entry name" value="ACOABINDINGP"/>
</dbReference>
<comment type="caution">
    <text evidence="4">The sequence shown here is derived from an EMBL/GenBank/DDBJ whole genome shotgun (WGS) entry which is preliminary data.</text>
</comment>
<evidence type="ECO:0000256" key="1">
    <source>
        <dbReference type="ARBA" id="ARBA00005567"/>
    </source>
</evidence>
<dbReference type="EMBL" id="CAAALY010256356">
    <property type="protein sequence ID" value="VEL37919.1"/>
    <property type="molecule type" value="Genomic_DNA"/>
</dbReference>
<evidence type="ECO:0000256" key="2">
    <source>
        <dbReference type="ARBA" id="ARBA00023121"/>
    </source>
</evidence>
<evidence type="ECO:0000313" key="5">
    <source>
        <dbReference type="Proteomes" id="UP000784294"/>
    </source>
</evidence>
<dbReference type="Pfam" id="PF00887">
    <property type="entry name" value="ACBP"/>
    <property type="match status" value="1"/>
</dbReference>
<dbReference type="PANTHER" id="PTHR23310:SF62">
    <property type="entry name" value="ACYL-COA BINDING PROTEIN 1, ISOFORM A"/>
    <property type="match status" value="1"/>
</dbReference>
<dbReference type="InterPro" id="IPR000582">
    <property type="entry name" value="Acyl-CoA-binding_protein"/>
</dbReference>
<dbReference type="Proteomes" id="UP000784294">
    <property type="component" value="Unassembled WGS sequence"/>
</dbReference>
<sequence>MGYYSAKFASFDEAKEYVNKLTVEPSNETKLKLYALFKQATIGRNDNQKPSLIDFVGRAKWEAWSQLKDMSKNSASEEYVRLVESLAVPVKKNEKSSLAPTHSDDLGELVTSTRHNGVRIITLNRPEKKNAISLKTWYLFHKRKIEEYL</sequence>
<dbReference type="Gene3D" id="1.20.80.10">
    <property type="match status" value="1"/>
</dbReference>
<dbReference type="InterPro" id="IPR022408">
    <property type="entry name" value="Acyl-CoA-binding_prot_CS"/>
</dbReference>
<comment type="similarity">
    <text evidence="1">Belongs to the ACBP family.</text>
</comment>
<keyword evidence="5" id="KW-1185">Reference proteome</keyword>
<organism evidence="4 5">
    <name type="scientific">Protopolystoma xenopodis</name>
    <dbReference type="NCBI Taxonomy" id="117903"/>
    <lineage>
        <taxon>Eukaryota</taxon>
        <taxon>Metazoa</taxon>
        <taxon>Spiralia</taxon>
        <taxon>Lophotrochozoa</taxon>
        <taxon>Platyhelminthes</taxon>
        <taxon>Monogenea</taxon>
        <taxon>Polyopisthocotylea</taxon>
        <taxon>Polystomatidea</taxon>
        <taxon>Polystomatidae</taxon>
        <taxon>Protopolystoma</taxon>
    </lineage>
</organism>
<dbReference type="PROSITE" id="PS00880">
    <property type="entry name" value="ACB_1"/>
    <property type="match status" value="1"/>
</dbReference>
<evidence type="ECO:0000313" key="4">
    <source>
        <dbReference type="EMBL" id="VEL37919.1"/>
    </source>
</evidence>
<name>A0A3S5B9S1_9PLAT</name>
<dbReference type="InterPro" id="IPR035984">
    <property type="entry name" value="Acyl-CoA-binding_sf"/>
</dbReference>
<dbReference type="PROSITE" id="PS51228">
    <property type="entry name" value="ACB_2"/>
    <property type="match status" value="1"/>
</dbReference>
<protein>
    <recommendedName>
        <fullName evidence="3">ACB domain-containing protein</fullName>
    </recommendedName>
</protein>
<dbReference type="OrthoDB" id="346910at2759"/>
<dbReference type="InterPro" id="IPR014352">
    <property type="entry name" value="FERM/acyl-CoA-bd_prot_sf"/>
</dbReference>
<dbReference type="InterPro" id="IPR029045">
    <property type="entry name" value="ClpP/crotonase-like_dom_sf"/>
</dbReference>
<accession>A0A3S5B9S1</accession>
<dbReference type="GO" id="GO:0006631">
    <property type="term" value="P:fatty acid metabolic process"/>
    <property type="evidence" value="ECO:0007669"/>
    <property type="project" value="TreeGrafter"/>
</dbReference>
<dbReference type="Gene3D" id="3.30.300.220">
    <property type="match status" value="1"/>
</dbReference>
<dbReference type="GO" id="GO:0000062">
    <property type="term" value="F:fatty-acyl-CoA binding"/>
    <property type="evidence" value="ECO:0007669"/>
    <property type="project" value="InterPro"/>
</dbReference>
<keyword evidence="2" id="KW-0446">Lipid-binding</keyword>
<dbReference type="SUPFAM" id="SSF52096">
    <property type="entry name" value="ClpP/crotonase"/>
    <property type="match status" value="1"/>
</dbReference>
<feature type="domain" description="ACB" evidence="3">
    <location>
        <begin position="9"/>
        <end position="92"/>
    </location>
</feature>
<dbReference type="SUPFAM" id="SSF47027">
    <property type="entry name" value="Acyl-CoA binding protein"/>
    <property type="match status" value="1"/>
</dbReference>
<evidence type="ECO:0000259" key="3">
    <source>
        <dbReference type="PROSITE" id="PS51228"/>
    </source>
</evidence>
<proteinExistence type="inferred from homology"/>
<dbReference type="PANTHER" id="PTHR23310">
    <property type="entry name" value="ACYL-COA-BINDING PROTEIN, ACBP"/>
    <property type="match status" value="1"/>
</dbReference>
<reference evidence="4" key="1">
    <citation type="submission" date="2018-11" db="EMBL/GenBank/DDBJ databases">
        <authorList>
            <consortium name="Pathogen Informatics"/>
        </authorList>
    </citation>
    <scope>NUCLEOTIDE SEQUENCE</scope>
</reference>
<gene>
    <name evidence="4" type="ORF">PXEA_LOCUS31359</name>
</gene>